<feature type="region of interest" description="Disordered" evidence="1">
    <location>
        <begin position="538"/>
        <end position="590"/>
    </location>
</feature>
<dbReference type="Proteomes" id="UP000053776">
    <property type="component" value="Unassembled WGS sequence"/>
</dbReference>
<proteinExistence type="predicted"/>
<sequence>MGNQGEAEAQTTKNWGEVLKGLASDEIYKDFNNNVDNENKYDKACEITLNGKENACPEFQKICKKFARNLEDIFCKKHGGNTVNYCILLKYWVYEQIKKICKSNENNIKLSPFTDKLKNVQYSIEKRSPVKFECYDYYNDYTDNWKDEKELYEYFINFDEINTRIIKENGYGDYKEYVEHIRDLYKEKKDKGCCKIKYYHLCDHYFRCDPRYDPEVLLSKLKGSTGEKVSSVSDKHGIDISEEIAEQKKYKYEDEIYIPTGTDVVIPNVPLGWHKRKDKSKSRIQNVRCIMNYAAQNSKYALVSCYNFEKGYPDLEHIFRPTKEEEVFYSKLKENKEQGHYDNLSSSLVHRKSFPKGSNKNVKAATEPNITAVMPAWMHGYSPLGELIREKQSDYTVEPQKSRALTYTYAPIARSSDLNEGEFSRIPCIYIKINEKGEKECVKKEDLNKIQVFTNQELQNLGTEETVATSPATDSHADESLGFFETIIGDSMFKTPMFRGATLAFTPFGSWFGRKNSKKENMYMEMPIEYEQNVQSEYYEDPQRRDNSKSKPTSTFKLTFTFKPKSTSKSKSTFKPRSKPKSKSTSKFKF</sequence>
<evidence type="ECO:0000313" key="3">
    <source>
        <dbReference type="Proteomes" id="UP000053776"/>
    </source>
</evidence>
<dbReference type="EMBL" id="KQ235026">
    <property type="protein sequence ID" value="KMZ94301.1"/>
    <property type="molecule type" value="Genomic_DNA"/>
</dbReference>
<name>A0A0J9TGT8_PLAVI</name>
<accession>A0A0J9TGT8</accession>
<dbReference type="InterPro" id="IPR008780">
    <property type="entry name" value="Plasmodium_Vir"/>
</dbReference>
<dbReference type="Pfam" id="PF05795">
    <property type="entry name" value="Plasmodium_Vir"/>
    <property type="match status" value="1"/>
</dbReference>
<evidence type="ECO:0000313" key="2">
    <source>
        <dbReference type="EMBL" id="KMZ94301.1"/>
    </source>
</evidence>
<reference evidence="2 3" key="1">
    <citation type="submission" date="2011-08" db="EMBL/GenBank/DDBJ databases">
        <title>The Genome Sequence of Plasmodium vivax Mauritania I.</title>
        <authorList>
            <consortium name="The Broad Institute Genome Sequencing Platform"/>
            <consortium name="The Broad Institute Genome Sequencing Center for Infectious Disease"/>
            <person name="Neafsey D."/>
            <person name="Carlton J."/>
            <person name="Barnwell J."/>
            <person name="Collins W."/>
            <person name="Escalante A."/>
            <person name="Mullikin J."/>
            <person name="Saul A."/>
            <person name="Guigo R."/>
            <person name="Camara F."/>
            <person name="Young S.K."/>
            <person name="Zeng Q."/>
            <person name="Gargeya S."/>
            <person name="Fitzgerald M."/>
            <person name="Haas B."/>
            <person name="Abouelleil A."/>
            <person name="Alvarado L."/>
            <person name="Arachchi H.M."/>
            <person name="Berlin A."/>
            <person name="Brown A."/>
            <person name="Chapman S.B."/>
            <person name="Chen Z."/>
            <person name="Dunbar C."/>
            <person name="Freedman E."/>
            <person name="Gearin G."/>
            <person name="Gellesch M."/>
            <person name="Goldberg J."/>
            <person name="Griggs A."/>
            <person name="Gujja S."/>
            <person name="Heiman D."/>
            <person name="Howarth C."/>
            <person name="Larson L."/>
            <person name="Lui A."/>
            <person name="MacDonald P.J.P."/>
            <person name="Montmayeur A."/>
            <person name="Murphy C."/>
            <person name="Neiman D."/>
            <person name="Pearson M."/>
            <person name="Priest M."/>
            <person name="Roberts A."/>
            <person name="Saif S."/>
            <person name="Shea T."/>
            <person name="Shenoy N."/>
            <person name="Sisk P."/>
            <person name="Stolte C."/>
            <person name="Sykes S."/>
            <person name="Wortman J."/>
            <person name="Nusbaum C."/>
            <person name="Birren B."/>
        </authorList>
    </citation>
    <scope>NUCLEOTIDE SEQUENCE [LARGE SCALE GENOMIC DNA]</scope>
    <source>
        <strain evidence="2 3">Mauritania I</strain>
    </source>
</reference>
<organism evidence="2 3">
    <name type="scientific">Plasmodium vivax Mauritania I</name>
    <dbReference type="NCBI Taxonomy" id="1035515"/>
    <lineage>
        <taxon>Eukaryota</taxon>
        <taxon>Sar</taxon>
        <taxon>Alveolata</taxon>
        <taxon>Apicomplexa</taxon>
        <taxon>Aconoidasida</taxon>
        <taxon>Haemosporida</taxon>
        <taxon>Plasmodiidae</taxon>
        <taxon>Plasmodium</taxon>
        <taxon>Plasmodium (Plasmodium)</taxon>
    </lineage>
</organism>
<protein>
    <submittedName>
        <fullName evidence="2">Variable surface protein Vir12</fullName>
    </submittedName>
</protein>
<gene>
    <name evidence="2" type="ORF">PVMG_02526</name>
</gene>
<evidence type="ECO:0000256" key="1">
    <source>
        <dbReference type="SAM" id="MobiDB-lite"/>
    </source>
</evidence>
<dbReference type="AlphaFoldDB" id="A0A0J9TGT8"/>
<dbReference type="OrthoDB" id="388763at2759"/>
<feature type="compositionally biased region" description="Low complexity" evidence="1">
    <location>
        <begin position="550"/>
        <end position="565"/>
    </location>
</feature>
<feature type="compositionally biased region" description="Basic residues" evidence="1">
    <location>
        <begin position="566"/>
        <end position="590"/>
    </location>
</feature>